<reference evidence="2" key="1">
    <citation type="journal article" date="2022" name="Int. J. Mol. Sci.">
        <title>Draft Genome of Tanacetum Coccineum: Genomic Comparison of Closely Related Tanacetum-Family Plants.</title>
        <authorList>
            <person name="Yamashiro T."/>
            <person name="Shiraishi A."/>
            <person name="Nakayama K."/>
            <person name="Satake H."/>
        </authorList>
    </citation>
    <scope>NUCLEOTIDE SEQUENCE</scope>
</reference>
<feature type="region of interest" description="Disordered" evidence="1">
    <location>
        <begin position="80"/>
        <end position="126"/>
    </location>
</feature>
<protein>
    <submittedName>
        <fullName evidence="2">Uncharacterized protein</fullName>
    </submittedName>
</protein>
<name>A0ABQ5J800_9ASTR</name>
<dbReference type="Proteomes" id="UP001151760">
    <property type="component" value="Unassembled WGS sequence"/>
</dbReference>
<keyword evidence="3" id="KW-1185">Reference proteome</keyword>
<evidence type="ECO:0000256" key="1">
    <source>
        <dbReference type="SAM" id="MobiDB-lite"/>
    </source>
</evidence>
<proteinExistence type="predicted"/>
<feature type="region of interest" description="Disordered" evidence="1">
    <location>
        <begin position="319"/>
        <end position="356"/>
    </location>
</feature>
<dbReference type="EMBL" id="BQNB010021640">
    <property type="protein sequence ID" value="GJU08524.1"/>
    <property type="molecule type" value="Genomic_DNA"/>
</dbReference>
<feature type="compositionally biased region" description="Acidic residues" evidence="1">
    <location>
        <begin position="101"/>
        <end position="115"/>
    </location>
</feature>
<reference evidence="2" key="2">
    <citation type="submission" date="2022-01" db="EMBL/GenBank/DDBJ databases">
        <authorList>
            <person name="Yamashiro T."/>
            <person name="Shiraishi A."/>
            <person name="Satake H."/>
            <person name="Nakayama K."/>
        </authorList>
    </citation>
    <scope>NUCLEOTIDE SEQUENCE</scope>
</reference>
<organism evidence="2 3">
    <name type="scientific">Tanacetum coccineum</name>
    <dbReference type="NCBI Taxonomy" id="301880"/>
    <lineage>
        <taxon>Eukaryota</taxon>
        <taxon>Viridiplantae</taxon>
        <taxon>Streptophyta</taxon>
        <taxon>Embryophyta</taxon>
        <taxon>Tracheophyta</taxon>
        <taxon>Spermatophyta</taxon>
        <taxon>Magnoliopsida</taxon>
        <taxon>eudicotyledons</taxon>
        <taxon>Gunneridae</taxon>
        <taxon>Pentapetalae</taxon>
        <taxon>asterids</taxon>
        <taxon>campanulids</taxon>
        <taxon>Asterales</taxon>
        <taxon>Asteraceae</taxon>
        <taxon>Asteroideae</taxon>
        <taxon>Anthemideae</taxon>
        <taxon>Anthemidinae</taxon>
        <taxon>Tanacetum</taxon>
    </lineage>
</organism>
<comment type="caution">
    <text evidence="2">The sequence shown here is derived from an EMBL/GenBank/DDBJ whole genome shotgun (WGS) entry which is preliminary data.</text>
</comment>
<sequence>MPRILIPLRPILGVLQIGIKSQDPPSHDYVPGPYGPPSPDYVLARRVQSRHHLPIYIPIVPEPFTQEFLPVTESILAEEQPMSAADSPTHHHQADYPADKGDDDDDDDDDTEEEEHLAPADPTAVAYSADQDPIPAYVFTELGCPSATKAPQPSPTPRKLLRDLLALPTPPHHLSLHTHHSLPRYPLHHYRDALPVHETEMPEMCLPLHKRPLRTTPGPGYERIHGIDLVRSHPRDCTDHPKGVNQRVIELSTTVDQEDEIIYSHLDDARYDRALLRARVNRLDSDRPFYRRTKNRLLIREADYLVPAGHGVDGCLAVSRDPKDSEEPQGLTREQSCREQHGPAKILQSQSYQRRP</sequence>
<gene>
    <name evidence="2" type="ORF">Tco_1124954</name>
</gene>
<evidence type="ECO:0000313" key="2">
    <source>
        <dbReference type="EMBL" id="GJU08524.1"/>
    </source>
</evidence>
<accession>A0ABQ5J800</accession>
<evidence type="ECO:0000313" key="3">
    <source>
        <dbReference type="Proteomes" id="UP001151760"/>
    </source>
</evidence>
<feature type="compositionally biased region" description="Basic and acidic residues" evidence="1">
    <location>
        <begin position="88"/>
        <end position="100"/>
    </location>
</feature>
<feature type="compositionally biased region" description="Polar residues" evidence="1">
    <location>
        <begin position="347"/>
        <end position="356"/>
    </location>
</feature>